<accession>A0ABN9WQ40</accession>
<protein>
    <submittedName>
        <fullName evidence="1">Uncharacterized protein</fullName>
    </submittedName>
</protein>
<keyword evidence="2" id="KW-1185">Reference proteome</keyword>
<reference evidence="1" key="1">
    <citation type="submission" date="2023-10" db="EMBL/GenBank/DDBJ databases">
        <authorList>
            <person name="Chen Y."/>
            <person name="Shah S."/>
            <person name="Dougan E. K."/>
            <person name="Thang M."/>
            <person name="Chan C."/>
        </authorList>
    </citation>
    <scope>NUCLEOTIDE SEQUENCE [LARGE SCALE GENOMIC DNA]</scope>
</reference>
<gene>
    <name evidence="1" type="ORF">PCOR1329_LOCUS69527</name>
</gene>
<comment type="caution">
    <text evidence="1">The sequence shown here is derived from an EMBL/GenBank/DDBJ whole genome shotgun (WGS) entry which is preliminary data.</text>
</comment>
<name>A0ABN9WQ40_9DINO</name>
<organism evidence="1 2">
    <name type="scientific">Prorocentrum cordatum</name>
    <dbReference type="NCBI Taxonomy" id="2364126"/>
    <lineage>
        <taxon>Eukaryota</taxon>
        <taxon>Sar</taxon>
        <taxon>Alveolata</taxon>
        <taxon>Dinophyceae</taxon>
        <taxon>Prorocentrales</taxon>
        <taxon>Prorocentraceae</taxon>
        <taxon>Prorocentrum</taxon>
    </lineage>
</organism>
<dbReference type="EMBL" id="CAUYUJ010019135">
    <property type="protein sequence ID" value="CAK0888812.1"/>
    <property type="molecule type" value="Genomic_DNA"/>
</dbReference>
<proteinExistence type="predicted"/>
<evidence type="ECO:0000313" key="2">
    <source>
        <dbReference type="Proteomes" id="UP001189429"/>
    </source>
</evidence>
<sequence>MPCIATGFAAICAEDEVVIAKAWFTKVVTVDGQEFVAIDRQSKMCSHVIGDNFAMLDELIKLRNMQCGKLMSELATQNDPLLADSDSPVSGPLPKRAKKEMLDEIDQVMSVTAAVQGGAPVTVKVLASATERSKLVIELTDKAIALLASEPEQLEGQYGDDPTPNVQEEHVFWVKSRSSVRSFYFDGDSWKVKSMKVARGTCSFAEFQEKVNKMAKVVEEFYLQHHVEECVDADSQERDAE</sequence>
<dbReference type="Proteomes" id="UP001189429">
    <property type="component" value="Unassembled WGS sequence"/>
</dbReference>
<evidence type="ECO:0000313" key="1">
    <source>
        <dbReference type="EMBL" id="CAK0888812.1"/>
    </source>
</evidence>